<evidence type="ECO:0000256" key="2">
    <source>
        <dbReference type="ARBA" id="ARBA00022553"/>
    </source>
</evidence>
<dbReference type="InterPro" id="IPR037213">
    <property type="entry name" value="Run_dom_sf"/>
</dbReference>
<organism evidence="8 9">
    <name type="scientific">Aedes albopictus</name>
    <name type="common">Asian tiger mosquito</name>
    <name type="synonym">Stegomyia albopicta</name>
    <dbReference type="NCBI Taxonomy" id="7160"/>
    <lineage>
        <taxon>Eukaryota</taxon>
        <taxon>Metazoa</taxon>
        <taxon>Ecdysozoa</taxon>
        <taxon>Arthropoda</taxon>
        <taxon>Hexapoda</taxon>
        <taxon>Insecta</taxon>
        <taxon>Pterygota</taxon>
        <taxon>Neoptera</taxon>
        <taxon>Endopterygota</taxon>
        <taxon>Diptera</taxon>
        <taxon>Nematocera</taxon>
        <taxon>Culicoidea</taxon>
        <taxon>Culicidae</taxon>
        <taxon>Culicinae</taxon>
        <taxon>Aedini</taxon>
        <taxon>Aedes</taxon>
        <taxon>Stegomyia</taxon>
    </lineage>
</organism>
<feature type="compositionally biased region" description="Polar residues" evidence="5">
    <location>
        <begin position="476"/>
        <end position="488"/>
    </location>
</feature>
<dbReference type="PANTHER" id="PTHR45971:SF1">
    <property type="entry name" value="RUBICON, ISOFORM A"/>
    <property type="match status" value="1"/>
</dbReference>
<feature type="domain" description="Phorbol-ester/DAG-type" evidence="6">
    <location>
        <begin position="796"/>
        <end position="849"/>
    </location>
</feature>
<dbReference type="InterPro" id="IPR048569">
    <property type="entry name" value="RUBC_PIKBD"/>
</dbReference>
<reference evidence="9" key="1">
    <citation type="journal article" date="2015" name="Proc. Natl. Acad. Sci. U.S.A.">
        <title>Genome sequence of the Asian Tiger mosquito, Aedes albopictus, reveals insights into its biology, genetics, and evolution.</title>
        <authorList>
            <person name="Chen X.G."/>
            <person name="Jiang X."/>
            <person name="Gu J."/>
            <person name="Xu M."/>
            <person name="Wu Y."/>
            <person name="Deng Y."/>
            <person name="Zhang C."/>
            <person name="Bonizzoni M."/>
            <person name="Dermauw W."/>
            <person name="Vontas J."/>
            <person name="Armbruster P."/>
            <person name="Huang X."/>
            <person name="Yang Y."/>
            <person name="Zhang H."/>
            <person name="He W."/>
            <person name="Peng H."/>
            <person name="Liu Y."/>
            <person name="Wu K."/>
            <person name="Chen J."/>
            <person name="Lirakis M."/>
            <person name="Topalis P."/>
            <person name="Van Leeuwen T."/>
            <person name="Hall A.B."/>
            <person name="Jiang X."/>
            <person name="Thorpe C."/>
            <person name="Mueller R.L."/>
            <person name="Sun C."/>
            <person name="Waterhouse R.M."/>
            <person name="Yan G."/>
            <person name="Tu Z.J."/>
            <person name="Fang X."/>
            <person name="James A.A."/>
        </authorList>
    </citation>
    <scope>NUCLEOTIDE SEQUENCE [LARGE SCALE GENOMIC DNA]</scope>
    <source>
        <strain evidence="9">Foshan</strain>
    </source>
</reference>
<keyword evidence="4" id="KW-0072">Autophagy</keyword>
<keyword evidence="9" id="KW-1185">Reference proteome</keyword>
<evidence type="ECO:0000256" key="1">
    <source>
        <dbReference type="ARBA" id="ARBA00004603"/>
    </source>
</evidence>
<feature type="region of interest" description="Disordered" evidence="5">
    <location>
        <begin position="317"/>
        <end position="344"/>
    </location>
</feature>
<keyword evidence="2" id="KW-0597">Phosphoprotein</keyword>
<dbReference type="InterPro" id="IPR025258">
    <property type="entry name" value="RH_dom"/>
</dbReference>
<dbReference type="Gene3D" id="1.20.58.900">
    <property type="match status" value="1"/>
</dbReference>
<protein>
    <recommendedName>
        <fullName evidence="10">RUN domain-containing protein</fullName>
    </recommendedName>
</protein>
<feature type="compositionally biased region" description="Low complexity" evidence="5">
    <location>
        <begin position="489"/>
        <end position="507"/>
    </location>
</feature>
<feature type="compositionally biased region" description="Polar residues" evidence="5">
    <location>
        <begin position="326"/>
        <end position="344"/>
    </location>
</feature>
<dbReference type="Pfam" id="PF21054">
    <property type="entry name" value="RUBC_PIKBD"/>
    <property type="match status" value="1"/>
</dbReference>
<dbReference type="PROSITE" id="PS50081">
    <property type="entry name" value="ZF_DAG_PE_2"/>
    <property type="match status" value="1"/>
</dbReference>
<dbReference type="InterPro" id="IPR052428">
    <property type="entry name" value="Autophagy_HostDef_Reg"/>
</dbReference>
<evidence type="ECO:0000256" key="4">
    <source>
        <dbReference type="ARBA" id="ARBA00023006"/>
    </source>
</evidence>
<evidence type="ECO:0000313" key="8">
    <source>
        <dbReference type="EnsemblMetazoa" id="AALFPA23_021190.P31293"/>
    </source>
</evidence>
<dbReference type="Proteomes" id="UP000069940">
    <property type="component" value="Unassembled WGS sequence"/>
</dbReference>
<sequence>MEFVVKSSASNDAASHECREILLELITASNELTSHIRFQGASSQDVDDSGGGSVLGSYDPDRLEPLYRSIKRIFTHRIKAFTEKNEPDVWEVIKGLKFSNPTISLHVTRPRPATTVVSEDKGLQWIFQCAQQRCLSKNLNWLVNDKEHMRHCYKSTAFLRDERYADAMMISFNALERGQPALLSRIDPGLYDARDDSTLIGGIKRSESHPNFLLKAVAASAKQDKSGLKRRQTIHHSNSRSNLRRKKIGKVSRSLPNIALKDHYHSARKRPPDCIDGNKENEITGVVVPKFCYSGNESLPKPSLNVLNCDNIKIYTDSSSSSQQQEGTSPSNAPTKKMESSNSKPDLFSLAKLTGSPMILINEFIPQYGEKISKSNDNKSVGSLLEIPSRPQPGQSLTSYLKTVSISRTNTELDRENAHFSLSEALIATFEQLKWNEKEAAMRRSGLRKLPSNSNFWTSGSGSPQFFEGGHKSSEDSANNISPSTGSRGSDSTAVSSLSSGGSSVESGELHSKYLRQISSNYANRSSSGDEDLEAVEASECGDTKSYSAEAVALSLLSKFNEKQLPTACEMLWLVSEQDAPQQLLPIPPDGYIANPDDQNGVNTIIRGTREWAPPRPQIIFTYCNQWSDRRAQMQKQNNRCAGCGMKVAQAYSSRFRYCHYLGKYNCSGCHKNHMAAIPAKVIERWDFTFYPVCSFAYRLLNEIIACPLYRINHLNPKLYEKVRVLQVARNIRKNLKYIKDFIVNCRFATEMKGQFHNVPEHITSELDSWSMADFISVRNGSFQKEKTDLIRRCEKHIFECELCIAHGFFCENCDRKEIIFPWQKRVVKCSKCGACYHDTCWLSDCVKCDRLQRRQVTRK</sequence>
<dbReference type="CDD" id="cd17686">
    <property type="entry name" value="RUN_RUBCN"/>
    <property type="match status" value="1"/>
</dbReference>
<feature type="region of interest" description="Disordered" evidence="5">
    <location>
        <begin position="461"/>
        <end position="507"/>
    </location>
</feature>
<reference evidence="8" key="2">
    <citation type="submission" date="2025-05" db="UniProtKB">
        <authorList>
            <consortium name="EnsemblMetazoa"/>
        </authorList>
    </citation>
    <scope>IDENTIFICATION</scope>
    <source>
        <strain evidence="8">Foshan</strain>
    </source>
</reference>
<feature type="compositionally biased region" description="Basic residues" evidence="5">
    <location>
        <begin position="228"/>
        <end position="245"/>
    </location>
</feature>
<evidence type="ECO:0000259" key="6">
    <source>
        <dbReference type="PROSITE" id="PS50081"/>
    </source>
</evidence>
<dbReference type="RefSeq" id="XP_019545002.3">
    <property type="nucleotide sequence ID" value="XM_019689457.3"/>
</dbReference>
<dbReference type="InterPro" id="IPR004012">
    <property type="entry name" value="Run_dom"/>
</dbReference>
<dbReference type="PANTHER" id="PTHR45971">
    <property type="entry name" value="PHOX (PX) DOMAIN-CONTAINING PROTEIN"/>
    <property type="match status" value="1"/>
</dbReference>
<comment type="subcellular location">
    <subcellularLocation>
        <location evidence="1">Late endosome</location>
    </subcellularLocation>
</comment>
<feature type="region of interest" description="Disordered" evidence="5">
    <location>
        <begin position="224"/>
        <end position="245"/>
    </location>
</feature>
<dbReference type="EnsemblMetazoa" id="AALFPA23_021190.R31293">
    <property type="protein sequence ID" value="AALFPA23_021190.P31293"/>
    <property type="gene ID" value="AALFPA23_021190"/>
</dbReference>
<evidence type="ECO:0000313" key="9">
    <source>
        <dbReference type="Proteomes" id="UP000069940"/>
    </source>
</evidence>
<dbReference type="SUPFAM" id="SSF140741">
    <property type="entry name" value="RUN domain-like"/>
    <property type="match status" value="1"/>
</dbReference>
<name>A0ABM1ZS87_AEDAL</name>
<evidence type="ECO:0008006" key="10">
    <source>
        <dbReference type="Google" id="ProtNLM"/>
    </source>
</evidence>
<proteinExistence type="predicted"/>
<dbReference type="InterPro" id="IPR002219">
    <property type="entry name" value="PKC_DAG/PE"/>
</dbReference>
<dbReference type="SMART" id="SM01175">
    <property type="entry name" value="DUF4206"/>
    <property type="match status" value="1"/>
</dbReference>
<dbReference type="Pfam" id="PF13901">
    <property type="entry name" value="RH_dom"/>
    <property type="match status" value="1"/>
</dbReference>
<evidence type="ECO:0000256" key="5">
    <source>
        <dbReference type="SAM" id="MobiDB-lite"/>
    </source>
</evidence>
<evidence type="ECO:0000256" key="3">
    <source>
        <dbReference type="ARBA" id="ARBA00022753"/>
    </source>
</evidence>
<accession>A0ABM1ZS87</accession>
<dbReference type="PROSITE" id="PS50826">
    <property type="entry name" value="RUN"/>
    <property type="match status" value="1"/>
</dbReference>
<dbReference type="Pfam" id="PF02759">
    <property type="entry name" value="RUN"/>
    <property type="match status" value="1"/>
</dbReference>
<feature type="domain" description="RUN" evidence="7">
    <location>
        <begin position="57"/>
        <end position="185"/>
    </location>
</feature>
<keyword evidence="3" id="KW-0967">Endosome</keyword>
<dbReference type="GeneID" id="109415572"/>
<evidence type="ECO:0000259" key="7">
    <source>
        <dbReference type="PROSITE" id="PS50826"/>
    </source>
</evidence>